<dbReference type="FunFam" id="1.50.10.20:FF:000001">
    <property type="entry name" value="CD109 isoform 1"/>
    <property type="match status" value="1"/>
</dbReference>
<evidence type="ECO:0000256" key="2">
    <source>
        <dbReference type="ARBA" id="ARBA00022729"/>
    </source>
</evidence>
<dbReference type="FunFam" id="2.60.40.1930:FF:000001">
    <property type="entry name" value="CD109 isoform 3"/>
    <property type="match status" value="1"/>
</dbReference>
<dbReference type="InterPro" id="IPR009048">
    <property type="entry name" value="A-macroglobulin_rcpt-bd"/>
</dbReference>
<dbReference type="InterPro" id="IPR036595">
    <property type="entry name" value="A-macroglobulin_rcpt-bd_sf"/>
</dbReference>
<feature type="domain" description="Alpha-2-macroglobulin" evidence="11">
    <location>
        <begin position="782"/>
        <end position="872"/>
    </location>
</feature>
<proteinExistence type="inferred from homology"/>
<dbReference type="GO" id="GO:0005615">
    <property type="term" value="C:extracellular space"/>
    <property type="evidence" value="ECO:0007669"/>
    <property type="project" value="InterPro"/>
</dbReference>
<evidence type="ECO:0000256" key="7">
    <source>
        <dbReference type="ARBA" id="ARBA00078071"/>
    </source>
</evidence>
<comment type="caution">
    <text evidence="13">The sequence shown here is derived from an EMBL/GenBank/DDBJ whole genome shotgun (WGS) entry which is preliminary data.</text>
</comment>
<dbReference type="Pfam" id="PF00207">
    <property type="entry name" value="A2M"/>
    <property type="match status" value="1"/>
</dbReference>
<dbReference type="CDD" id="cd02897">
    <property type="entry name" value="A2M_2"/>
    <property type="match status" value="1"/>
</dbReference>
<dbReference type="InterPro" id="IPR050473">
    <property type="entry name" value="A2M/Complement_sys"/>
</dbReference>
<dbReference type="STRING" id="2018661.A0A2A2LNI5"/>
<sequence>MRISQNLEILKFLTILLIAHRSYQSNSTDVEYYDEATTLLDDIATASQNGTDLEQSVTEAPQIKNNGTYLVLAPSVIRPQWPYSVSVQILKSQEKKPKSVRVQIRNDQNETVAEKIEPNVHVKTTKIVTIDPIRVDKLPTANKYKLHVRGETADSKVIFEDEKELKLEGKHISTFIQTDKAIYKPSALVQYRVIVIKPDLVPYKGKVSVQILDPKGNMISQSEGNVLDRGVYSNSLQLASEPPLGDWKIVAQTDNGDKLQKAFTVEKYVLPKFEINVKAPTSITIDKDLTIFVSGKYTYGKGVTGKATISIDRLQPSHSYHYSRSRYSGAKTPIKKEYYAEKTVDLSESGETSVTFSKDELKNVDSFYNYYYSKSVEITAKIAESLTGIEREAKTKVTIYKETLKLAFVKEAPTFKPGFEYTAHLSLTQTDNTPIGKETPRKVQIKTEYSNRGTKILQSDGKGEEMKIVELDEQGLISFNVQPPLNCTTFTIRARYDKTGKDDFDKTVSTLYASLQVQADQSPSNTFMKVIPEQKSPYRVGESIWFVVNATRNIPDFSYQVMSGWQILKTGVFEMDSAIPPHRFQFEITKQMAPKSHLIVYHILPTTNEIVADYIELQIESDYNNKVSLSISKNETQPGENVTFMVNCDSNSLVSLLAIDQSVLLLKSGNDITNDLVKSEIEAYSKISTPHHYGGYDANGIIKKSGLIAMTDAYLYQTPRPAPTRYRHRPTGSARGGGRRGGSRGGTTAGRVLYSAPKPVPAATFAQAPEPEPVLRQTFPETWIFLNGTSTDGKAAFEETVPDTITSWVASAFAIHDDSGLGLAPATSNLRVFRPFFIHLNLPYSVKRGEKFAVQVLVFSYMNKEQNVVVSLKYDKDTGFDILNKDGSIVKRDASNNQITRNVVVPADTSRTVYFPIVPTQIGTVKLTVTAKGSQAGDAVEIPLKVESEGYRTDRNEPVLIELYDKSPASKELTKIVNMEFPSDIVEGSKKASVQVIGDIMGPVLSSIGSLLQMPTGCGEQNMLLLVPNIVVLKYLKATNRKEKKLEEKALEHMKVGYQRELTYKRSDNSFSAFGNSDKHGSTWLTAFVVRSFAQAKPFIFIDQAVVNKSIDFLNTQQLMTGAFAEQGHIHHKAMQGGASDGGLALTAYVVVALLENGIRNDKAIEYLEKHLDDAKDDVYMMAVINYALTLANSDKRKDLAAQLQTKRNESDGTVHWEMKRAKIGEKGDRHRHSYFHQPPPADIEATSYVLLSLMKNNEIEKALPIVRWLIQQRNSFGGFSSTQDTVLGLQAISTYAEKTYNESGGIQINVSSGTNNHQFKVDKSNSVVLQSYELTNPEKEVKITASGSGIAFAQVAYSYYRNNLLDEAPFFCSKNLTELRGGNRLELELCCNYTKANAQSNMAVAALQALSGFKFDEEEMNLLTEKDGLQRVELEKDDTLMNVYFNALNSTPICLNVYSDMVYQVAEHKPAQVSLYDYYDPEQQIKLMYSSKTSKTLSEFCPQCWS</sequence>
<feature type="domain" description="Alpha-macroglobulin receptor-binding" evidence="12">
    <location>
        <begin position="1401"/>
        <end position="1490"/>
    </location>
</feature>
<feature type="signal peptide" evidence="9">
    <location>
        <begin position="1"/>
        <end position="24"/>
    </location>
</feature>
<dbReference type="Gene3D" id="2.60.40.1930">
    <property type="match status" value="2"/>
</dbReference>
<evidence type="ECO:0000256" key="5">
    <source>
        <dbReference type="ARBA" id="ARBA00057615"/>
    </source>
</evidence>
<dbReference type="Gene3D" id="6.20.50.160">
    <property type="match status" value="1"/>
</dbReference>
<dbReference type="InterPro" id="IPR011625">
    <property type="entry name" value="A2M_N_BRD"/>
</dbReference>
<dbReference type="EMBL" id="LIAE01006558">
    <property type="protein sequence ID" value="PAV87615.1"/>
    <property type="molecule type" value="Genomic_DNA"/>
</dbReference>
<dbReference type="Gene3D" id="2.60.120.1540">
    <property type="match status" value="1"/>
</dbReference>
<evidence type="ECO:0000256" key="3">
    <source>
        <dbReference type="ARBA" id="ARBA00023157"/>
    </source>
</evidence>
<dbReference type="Pfam" id="PF07677">
    <property type="entry name" value="A2M_recep"/>
    <property type="match status" value="1"/>
</dbReference>
<dbReference type="Proteomes" id="UP000218231">
    <property type="component" value="Unassembled WGS sequence"/>
</dbReference>
<evidence type="ECO:0000256" key="1">
    <source>
        <dbReference type="ARBA" id="ARBA00010952"/>
    </source>
</evidence>
<keyword evidence="14" id="KW-1185">Reference proteome</keyword>
<dbReference type="Pfam" id="PF01835">
    <property type="entry name" value="MG2"/>
    <property type="match status" value="1"/>
</dbReference>
<keyword evidence="4" id="KW-0325">Glycoprotein</keyword>
<dbReference type="SUPFAM" id="SSF48239">
    <property type="entry name" value="Terpenoid cyclases/Protein prenyltransferases"/>
    <property type="match status" value="1"/>
</dbReference>
<dbReference type="Pfam" id="PF07703">
    <property type="entry name" value="A2M_BRD"/>
    <property type="match status" value="1"/>
</dbReference>
<dbReference type="SMART" id="SM01419">
    <property type="entry name" value="Thiol-ester_cl"/>
    <property type="match status" value="1"/>
</dbReference>
<dbReference type="GO" id="GO:0004866">
    <property type="term" value="F:endopeptidase inhibitor activity"/>
    <property type="evidence" value="ECO:0007669"/>
    <property type="project" value="InterPro"/>
</dbReference>
<dbReference type="InterPro" id="IPR001599">
    <property type="entry name" value="Macroglobln_a2"/>
</dbReference>
<dbReference type="Gene3D" id="2.60.40.690">
    <property type="entry name" value="Alpha-macroglobulin, receptor-binding domain"/>
    <property type="match status" value="1"/>
</dbReference>
<dbReference type="PROSITE" id="PS00477">
    <property type="entry name" value="ALPHA_2_MACROGLOBULIN"/>
    <property type="match status" value="1"/>
</dbReference>
<dbReference type="InterPro" id="IPR008930">
    <property type="entry name" value="Terpenoid_cyclase/PrenylTrfase"/>
</dbReference>
<keyword evidence="2 9" id="KW-0732">Signal</keyword>
<dbReference type="Gene3D" id="2.20.130.20">
    <property type="match status" value="1"/>
</dbReference>
<dbReference type="PANTHER" id="PTHR11412:SF175">
    <property type="entry name" value="TEP (THIOLESTER CONTAINING PROTEIN)"/>
    <property type="match status" value="1"/>
</dbReference>
<dbReference type="PANTHER" id="PTHR11412">
    <property type="entry name" value="MACROGLOBULIN / COMPLEMENT"/>
    <property type="match status" value="1"/>
</dbReference>
<dbReference type="SMART" id="SM01359">
    <property type="entry name" value="A2M_N_2"/>
    <property type="match status" value="1"/>
</dbReference>
<name>A0A2A2LNI5_9BILA</name>
<evidence type="ECO:0000256" key="9">
    <source>
        <dbReference type="SAM" id="SignalP"/>
    </source>
</evidence>
<protein>
    <recommendedName>
        <fullName evidence="7">TEP1-F</fullName>
    </recommendedName>
</protein>
<dbReference type="InterPro" id="IPR002890">
    <property type="entry name" value="MG2"/>
</dbReference>
<evidence type="ECO:0000259" key="12">
    <source>
        <dbReference type="SMART" id="SM01361"/>
    </source>
</evidence>
<accession>A0A2A2LNI5</accession>
<dbReference type="Gene3D" id="2.60.40.2950">
    <property type="match status" value="1"/>
</dbReference>
<evidence type="ECO:0000259" key="11">
    <source>
        <dbReference type="SMART" id="SM01360"/>
    </source>
</evidence>
<dbReference type="SMART" id="SM01361">
    <property type="entry name" value="A2M_recep"/>
    <property type="match status" value="1"/>
</dbReference>
<dbReference type="OrthoDB" id="9998011at2759"/>
<evidence type="ECO:0000256" key="8">
    <source>
        <dbReference type="SAM" id="MobiDB-lite"/>
    </source>
</evidence>
<dbReference type="InterPro" id="IPR047565">
    <property type="entry name" value="Alpha-macroglob_thiol-ester_cl"/>
</dbReference>
<dbReference type="InterPro" id="IPR013783">
    <property type="entry name" value="Ig-like_fold"/>
</dbReference>
<comment type="subunit">
    <text evidence="6">Heterodimer of a TEP1-N chain and an TEP1-C chain non-covalently linked. Forms a complex composed of TEP1-N and TEP1-C heterodimer, LRIM1 and APL1C; the interaction stabilizes TEP1-N and TEP1-C heterodimer, prevents its binding to tissues while circulating in the hemolymph and protects the thioester bond from hydrolysis. Mature TEP1 and to a lesser extent full-length TEP1 interact with SPCLIP1; the interaction is induced by microbial infection.</text>
</comment>
<dbReference type="InterPro" id="IPR041813">
    <property type="entry name" value="A2M_TED"/>
</dbReference>
<feature type="chain" id="PRO_5013376490" description="TEP1-F" evidence="9">
    <location>
        <begin position="25"/>
        <end position="1507"/>
    </location>
</feature>
<keyword evidence="3" id="KW-1015">Disulfide bond</keyword>
<dbReference type="Pfam" id="PF07678">
    <property type="entry name" value="TED_complement"/>
    <property type="match status" value="1"/>
</dbReference>
<feature type="domain" description="Alpha-2-macroglobulin bait region" evidence="10">
    <location>
        <begin position="528"/>
        <end position="666"/>
    </location>
</feature>
<comment type="similarity">
    <text evidence="1">Belongs to the protease inhibitor I39 (alpha-2-macroglobulin) family.</text>
</comment>
<dbReference type="SUPFAM" id="SSF49410">
    <property type="entry name" value="Alpha-macroglobulin receptor domain"/>
    <property type="match status" value="1"/>
</dbReference>
<evidence type="ECO:0000259" key="10">
    <source>
        <dbReference type="SMART" id="SM01359"/>
    </source>
</evidence>
<reference evidence="13 14" key="1">
    <citation type="journal article" date="2017" name="Curr. Biol.">
        <title>Genome architecture and evolution of a unichromosomal asexual nematode.</title>
        <authorList>
            <person name="Fradin H."/>
            <person name="Zegar C."/>
            <person name="Gutwein M."/>
            <person name="Lucas J."/>
            <person name="Kovtun M."/>
            <person name="Corcoran D."/>
            <person name="Baugh L.R."/>
            <person name="Kiontke K."/>
            <person name="Gunsalus K."/>
            <person name="Fitch D.H."/>
            <person name="Piano F."/>
        </authorList>
    </citation>
    <scope>NUCLEOTIDE SEQUENCE [LARGE SCALE GENOMIC DNA]</scope>
    <source>
        <strain evidence="13">PF1309</strain>
    </source>
</reference>
<gene>
    <name evidence="13" type="ORF">WR25_06818</name>
</gene>
<evidence type="ECO:0000256" key="6">
    <source>
        <dbReference type="ARBA" id="ARBA00063781"/>
    </source>
</evidence>
<organism evidence="13 14">
    <name type="scientific">Diploscapter pachys</name>
    <dbReference type="NCBI Taxonomy" id="2018661"/>
    <lineage>
        <taxon>Eukaryota</taxon>
        <taxon>Metazoa</taxon>
        <taxon>Ecdysozoa</taxon>
        <taxon>Nematoda</taxon>
        <taxon>Chromadorea</taxon>
        <taxon>Rhabditida</taxon>
        <taxon>Rhabditina</taxon>
        <taxon>Rhabditomorpha</taxon>
        <taxon>Rhabditoidea</taxon>
        <taxon>Rhabditidae</taxon>
        <taxon>Diploscapter</taxon>
    </lineage>
</organism>
<dbReference type="Gene3D" id="2.60.40.10">
    <property type="entry name" value="Immunoglobulins"/>
    <property type="match status" value="2"/>
</dbReference>
<evidence type="ECO:0000313" key="13">
    <source>
        <dbReference type="EMBL" id="PAV87615.1"/>
    </source>
</evidence>
<dbReference type="Gene3D" id="1.50.10.20">
    <property type="match status" value="1"/>
</dbReference>
<evidence type="ECO:0000313" key="14">
    <source>
        <dbReference type="Proteomes" id="UP000218231"/>
    </source>
</evidence>
<dbReference type="InterPro" id="IPR019742">
    <property type="entry name" value="MacrogloblnA2_CS"/>
</dbReference>
<dbReference type="Gene3D" id="2.60.40.1940">
    <property type="match status" value="1"/>
</dbReference>
<dbReference type="InterPro" id="IPR041555">
    <property type="entry name" value="MG3"/>
</dbReference>
<dbReference type="SMART" id="SM01360">
    <property type="entry name" value="A2M"/>
    <property type="match status" value="1"/>
</dbReference>
<dbReference type="Pfam" id="PF17791">
    <property type="entry name" value="MG3"/>
    <property type="match status" value="1"/>
</dbReference>
<evidence type="ECO:0000256" key="4">
    <source>
        <dbReference type="ARBA" id="ARBA00023180"/>
    </source>
</evidence>
<feature type="region of interest" description="Disordered" evidence="8">
    <location>
        <begin position="720"/>
        <end position="750"/>
    </location>
</feature>
<dbReference type="InterPro" id="IPR011626">
    <property type="entry name" value="Alpha-macroglobulin_TED"/>
</dbReference>
<comment type="function">
    <text evidence="5">Binds covalently through a thioester bond to the pathogen surface resulting in pathogen clearance.</text>
</comment>